<sequence>MTITAQDLNRATLARQLLLRREPVGVVDAVRRVVALQAQQPASPYIALWNRLAAFDPADLDVAFAGRALVKATLMRITLHVVHADDHPAIHTAMQPTLRGARLGDRRFKESGLGAADADALLPDLLEFADRPRTNAEVQAWLAVPPQGVWWAVRSFAPLLHVPMGGPWSFGPRPSYIASGTPPAPYDRDLSDKYLQTLVTRYLEGFGPASVADVAQFALVQRSRVRDALGALSAVLERVEGPGGAELYDVPGAPRPAADTPAPPRLMAMWDSVLLAYADRSRVLPPEYRRLVIRTNGDVLPTLLVDGYVAGVWRQVEGGIEATAFHPLPAEAWEGLAEEARALVALLTGRDTRLYRAYDRWWADLPAAEVRVLPG</sequence>
<reference evidence="1" key="1">
    <citation type="submission" date="2019-05" db="EMBL/GenBank/DDBJ databases">
        <title>Isolation, diversity and antifungal activity of Actinobacteria from wheat.</title>
        <authorList>
            <person name="Yu B."/>
        </authorList>
    </citation>
    <scope>NUCLEOTIDE SEQUENCE [LARGE SCALE GENOMIC DNA]</scope>
    <source>
        <strain evidence="1">NEAU-HEGS1-5</strain>
    </source>
</reference>
<comment type="caution">
    <text evidence="1">The sequence shown here is derived from an EMBL/GenBank/DDBJ whole genome shotgun (WGS) entry which is preliminary data.</text>
</comment>
<accession>A0A5R8Z8U8</accession>
<dbReference type="InterPro" id="IPR009351">
    <property type="entry name" value="AlkZ-like"/>
</dbReference>
<dbReference type="OrthoDB" id="9148135at2"/>
<keyword evidence="2" id="KW-1185">Reference proteome</keyword>
<keyword evidence="1" id="KW-0238">DNA-binding</keyword>
<dbReference type="PANTHER" id="PTHR38479:SF2">
    <property type="entry name" value="WINGED HELIX DNA-BINDING DOMAIN-CONTAINING PROTEIN"/>
    <property type="match status" value="1"/>
</dbReference>
<dbReference type="GO" id="GO:0003677">
    <property type="term" value="F:DNA binding"/>
    <property type="evidence" value="ECO:0007669"/>
    <property type="project" value="UniProtKB-KW"/>
</dbReference>
<proteinExistence type="predicted"/>
<protein>
    <submittedName>
        <fullName evidence="1">Winged helix DNA-binding domain-containing protein</fullName>
    </submittedName>
</protein>
<gene>
    <name evidence="1" type="ORF">FED44_09215</name>
</gene>
<organism evidence="1 2">
    <name type="scientific">Microbispora triticiradicis</name>
    <dbReference type="NCBI Taxonomy" id="2200763"/>
    <lineage>
        <taxon>Bacteria</taxon>
        <taxon>Bacillati</taxon>
        <taxon>Actinomycetota</taxon>
        <taxon>Actinomycetes</taxon>
        <taxon>Streptosporangiales</taxon>
        <taxon>Streptosporangiaceae</taxon>
        <taxon>Microbispora</taxon>
    </lineage>
</organism>
<dbReference type="Pfam" id="PF06224">
    <property type="entry name" value="AlkZ-like"/>
    <property type="match status" value="1"/>
</dbReference>
<evidence type="ECO:0000313" key="2">
    <source>
        <dbReference type="Proteomes" id="UP000309033"/>
    </source>
</evidence>
<dbReference type="AlphaFoldDB" id="A0A5R8Z8U8"/>
<name>A0A5R8Z8U8_9ACTN</name>
<dbReference type="PANTHER" id="PTHR38479">
    <property type="entry name" value="LMO0824 PROTEIN"/>
    <property type="match status" value="1"/>
</dbReference>
<evidence type="ECO:0000313" key="1">
    <source>
        <dbReference type="EMBL" id="TLP62140.1"/>
    </source>
</evidence>
<dbReference type="Proteomes" id="UP000309033">
    <property type="component" value="Unassembled WGS sequence"/>
</dbReference>
<dbReference type="EMBL" id="VANP01000003">
    <property type="protein sequence ID" value="TLP62140.1"/>
    <property type="molecule type" value="Genomic_DNA"/>
</dbReference>